<name>A0A0C3GMT6_OIDMZ</name>
<accession>A0A0C3GMT6</accession>
<dbReference type="InterPro" id="IPR053146">
    <property type="entry name" value="QDO-like"/>
</dbReference>
<dbReference type="Gene3D" id="2.60.120.10">
    <property type="entry name" value="Jelly Rolls"/>
    <property type="match status" value="2"/>
</dbReference>
<protein>
    <recommendedName>
        <fullName evidence="1">Cupin type-2 domain-containing protein</fullName>
    </recommendedName>
</protein>
<dbReference type="InterPro" id="IPR011051">
    <property type="entry name" value="RmlC_Cupin_sf"/>
</dbReference>
<dbReference type="EMBL" id="KN832882">
    <property type="protein sequence ID" value="KIM97425.1"/>
    <property type="molecule type" value="Genomic_DNA"/>
</dbReference>
<dbReference type="InterPro" id="IPR014710">
    <property type="entry name" value="RmlC-like_jellyroll"/>
</dbReference>
<dbReference type="HOGENOM" id="CLU_071636_0_0_1"/>
<sequence length="353" mass="38726">MTSEPVPRLLTPPGRPGQPYISSLYNGEMIYIPVSLSNTRLLVTGKETENAFAIVGSGGTASAPIGFHKHKEAHDVFLCLKGQCNVWANDQCRTLSQGDFASVPPGVVHQYQIISQHTEFVGLIVPGGWEEFFRFIGEPYAGCLFPTSDDRNPMEVLIPKLIAASEKFDMIPVRDYPYVAPQPWSADGDNILPHGVAPYFLRDHSGPKWILGGILCRPLITEIQSGGRFSIASIEGSSKHKKSLTNESAGIKFEKTHHCILVTDGSFKVNVEGNTISLAAGELIYIPYRTAFKFFFTAVYSQAYLFANGGGIERIIRTLGKEYGPPTIPDVAVGDWTDEQVKELGDILGYTLQ</sequence>
<dbReference type="Pfam" id="PF07883">
    <property type="entry name" value="Cupin_2"/>
    <property type="match status" value="1"/>
</dbReference>
<keyword evidence="3" id="KW-1185">Reference proteome</keyword>
<dbReference type="InParanoid" id="A0A0C3GMT6"/>
<dbReference type="STRING" id="913774.A0A0C3GMT6"/>
<evidence type="ECO:0000313" key="3">
    <source>
        <dbReference type="Proteomes" id="UP000054321"/>
    </source>
</evidence>
<dbReference type="Proteomes" id="UP000054321">
    <property type="component" value="Unassembled WGS sequence"/>
</dbReference>
<evidence type="ECO:0000313" key="2">
    <source>
        <dbReference type="EMBL" id="KIM97425.1"/>
    </source>
</evidence>
<dbReference type="SUPFAM" id="SSF51182">
    <property type="entry name" value="RmlC-like cupins"/>
    <property type="match status" value="1"/>
</dbReference>
<dbReference type="PANTHER" id="PTHR36440:SF1">
    <property type="entry name" value="PUTATIVE (AFU_ORTHOLOGUE AFUA_8G07350)-RELATED"/>
    <property type="match status" value="1"/>
</dbReference>
<feature type="domain" description="Cupin type-2" evidence="1">
    <location>
        <begin position="65"/>
        <end position="115"/>
    </location>
</feature>
<gene>
    <name evidence="2" type="ORF">OIDMADRAFT_169213</name>
</gene>
<dbReference type="PANTHER" id="PTHR36440">
    <property type="entry name" value="PUTATIVE (AFU_ORTHOLOGUE AFUA_8G07350)-RELATED"/>
    <property type="match status" value="1"/>
</dbReference>
<organism evidence="2 3">
    <name type="scientific">Oidiodendron maius (strain Zn)</name>
    <dbReference type="NCBI Taxonomy" id="913774"/>
    <lineage>
        <taxon>Eukaryota</taxon>
        <taxon>Fungi</taxon>
        <taxon>Dikarya</taxon>
        <taxon>Ascomycota</taxon>
        <taxon>Pezizomycotina</taxon>
        <taxon>Leotiomycetes</taxon>
        <taxon>Leotiomycetes incertae sedis</taxon>
        <taxon>Myxotrichaceae</taxon>
        <taxon>Oidiodendron</taxon>
    </lineage>
</organism>
<reference evidence="2 3" key="1">
    <citation type="submission" date="2014-04" db="EMBL/GenBank/DDBJ databases">
        <authorList>
            <consortium name="DOE Joint Genome Institute"/>
            <person name="Kuo A."/>
            <person name="Martino E."/>
            <person name="Perotto S."/>
            <person name="Kohler A."/>
            <person name="Nagy L.G."/>
            <person name="Floudas D."/>
            <person name="Copeland A."/>
            <person name="Barry K.W."/>
            <person name="Cichocki N."/>
            <person name="Veneault-Fourrey C."/>
            <person name="LaButti K."/>
            <person name="Lindquist E.A."/>
            <person name="Lipzen A."/>
            <person name="Lundell T."/>
            <person name="Morin E."/>
            <person name="Murat C."/>
            <person name="Sun H."/>
            <person name="Tunlid A."/>
            <person name="Henrissat B."/>
            <person name="Grigoriev I.V."/>
            <person name="Hibbett D.S."/>
            <person name="Martin F."/>
            <person name="Nordberg H.P."/>
            <person name="Cantor M.N."/>
            <person name="Hua S.X."/>
        </authorList>
    </citation>
    <scope>NUCLEOTIDE SEQUENCE [LARGE SCALE GENOMIC DNA]</scope>
    <source>
        <strain evidence="2 3">Zn</strain>
    </source>
</reference>
<dbReference type="AlphaFoldDB" id="A0A0C3GMT6"/>
<dbReference type="InterPro" id="IPR013096">
    <property type="entry name" value="Cupin_2"/>
</dbReference>
<reference evidence="3" key="2">
    <citation type="submission" date="2015-01" db="EMBL/GenBank/DDBJ databases">
        <title>Evolutionary Origins and Diversification of the Mycorrhizal Mutualists.</title>
        <authorList>
            <consortium name="DOE Joint Genome Institute"/>
            <consortium name="Mycorrhizal Genomics Consortium"/>
            <person name="Kohler A."/>
            <person name="Kuo A."/>
            <person name="Nagy L.G."/>
            <person name="Floudas D."/>
            <person name="Copeland A."/>
            <person name="Barry K.W."/>
            <person name="Cichocki N."/>
            <person name="Veneault-Fourrey C."/>
            <person name="LaButti K."/>
            <person name="Lindquist E.A."/>
            <person name="Lipzen A."/>
            <person name="Lundell T."/>
            <person name="Morin E."/>
            <person name="Murat C."/>
            <person name="Riley R."/>
            <person name="Ohm R."/>
            <person name="Sun H."/>
            <person name="Tunlid A."/>
            <person name="Henrissat B."/>
            <person name="Grigoriev I.V."/>
            <person name="Hibbett D.S."/>
            <person name="Martin F."/>
        </authorList>
    </citation>
    <scope>NUCLEOTIDE SEQUENCE [LARGE SCALE GENOMIC DNA]</scope>
    <source>
        <strain evidence="3">Zn</strain>
    </source>
</reference>
<proteinExistence type="predicted"/>
<evidence type="ECO:0000259" key="1">
    <source>
        <dbReference type="Pfam" id="PF07883"/>
    </source>
</evidence>
<dbReference type="OrthoDB" id="2588190at2759"/>
<dbReference type="CDD" id="cd02215">
    <property type="entry name" value="cupin_QDO_N_C"/>
    <property type="match status" value="1"/>
</dbReference>